<evidence type="ECO:0000313" key="6">
    <source>
        <dbReference type="EMBL" id="KAF9682692.1"/>
    </source>
</evidence>
<dbReference type="AlphaFoldDB" id="A0A835K8K1"/>
<dbReference type="CDD" id="cd14066">
    <property type="entry name" value="STKc_IRAK"/>
    <property type="match status" value="1"/>
</dbReference>
<protein>
    <recommendedName>
        <fullName evidence="5">Protein kinase domain-containing protein</fullName>
    </recommendedName>
</protein>
<dbReference type="InterPro" id="IPR020635">
    <property type="entry name" value="Tyr_kinase_cat_dom"/>
</dbReference>
<dbReference type="EMBL" id="JADGMS010000005">
    <property type="protein sequence ID" value="KAF9682692.1"/>
    <property type="molecule type" value="Genomic_DNA"/>
</dbReference>
<dbReference type="Proteomes" id="UP000657918">
    <property type="component" value="Unassembled WGS sequence"/>
</dbReference>
<keyword evidence="1" id="KW-0418">Kinase</keyword>
<feature type="domain" description="Protein kinase" evidence="5">
    <location>
        <begin position="307"/>
        <end position="578"/>
    </location>
</feature>
<dbReference type="PROSITE" id="PS00109">
    <property type="entry name" value="PROTEIN_KINASE_TYR"/>
    <property type="match status" value="1"/>
</dbReference>
<sequence>MESPLSPSHVVIAYDATKDRGVHELKLTIDAVRMRGDILRGGDTLVVLGVLHRVLHPLGYQLKVCPDSFAGASKRHIEEEITKKLDAYVNMLLQSAEVCEDEGVSIEVKISAGTPTKQVVVQEAVACNATWVVLDRHLRKDLRFYLKQSPCKVALIQDNLSVVIEKPHTAAETDALEQKLFYSMSKPVLVLNSPANESYKQPVDYCRRLSIFSSSLESSDMPASLLPSSNKSHEHKNSLDFGASAKQEKSAPSASDITIQKHLKNVSPCKATEAPILCSGCGARTELYIKDSMRFNFSEIQFATKDFSMDNLLGEGGYGHVYKGKLQDGQLIAAKVRKEASTQGFTEFQSEVYVLNFARHKNIVMLLGFCCKENLNILVYEYICNKSLYWHLFDETANMLEWHQRLAIAIGTAKGLRFLHEECRGGPIIHRDLRPSNILLTHDFVPMLGDFGLARWKTGDDLVQTRVIGTLGYLAPEYAENGIVSVRTDVYAYGVVLLQLISGRKVVDENREEGIQSIRQWAEPLIERLALHELIDPRMGETFDTYELYLMAKIAYLCVQRSPEMRPSMGEVFTTMLLCLIYSRTCCSYSTCTSFLDPHITCFDYIYIYSAFSIYFRSFLSNAFKLFCGRFLSRWCAFLKQKVIMPGIGGSDLHVNMPSDKVDDGTHIFTIYDSVCPVWKFR</sequence>
<dbReference type="FunFam" id="1.10.510.10:FF:000095">
    <property type="entry name" value="protein STRUBBELIG-RECEPTOR FAMILY 8"/>
    <property type="match status" value="1"/>
</dbReference>
<dbReference type="PANTHER" id="PTHR47989">
    <property type="entry name" value="OS01G0750732 PROTEIN"/>
    <property type="match status" value="1"/>
</dbReference>
<dbReference type="InterPro" id="IPR000719">
    <property type="entry name" value="Prot_kinase_dom"/>
</dbReference>
<evidence type="ECO:0000256" key="3">
    <source>
        <dbReference type="ARBA" id="ARBA00022840"/>
    </source>
</evidence>
<dbReference type="OrthoDB" id="310217at2759"/>
<evidence type="ECO:0000256" key="2">
    <source>
        <dbReference type="ARBA" id="ARBA00022741"/>
    </source>
</evidence>
<evidence type="ECO:0000259" key="5">
    <source>
        <dbReference type="PROSITE" id="PS50011"/>
    </source>
</evidence>
<evidence type="ECO:0000256" key="4">
    <source>
        <dbReference type="PROSITE-ProRule" id="PRU10141"/>
    </source>
</evidence>
<dbReference type="InterPro" id="IPR008266">
    <property type="entry name" value="Tyr_kinase_AS"/>
</dbReference>
<keyword evidence="7" id="KW-1185">Reference proteome</keyword>
<keyword evidence="2 4" id="KW-0547">Nucleotide-binding</keyword>
<dbReference type="Gene3D" id="1.10.510.10">
    <property type="entry name" value="Transferase(Phosphotransferase) domain 1"/>
    <property type="match status" value="1"/>
</dbReference>
<dbReference type="GO" id="GO:0005524">
    <property type="term" value="F:ATP binding"/>
    <property type="evidence" value="ECO:0007669"/>
    <property type="project" value="UniProtKB-UniRule"/>
</dbReference>
<dbReference type="PROSITE" id="PS00107">
    <property type="entry name" value="PROTEIN_KINASE_ATP"/>
    <property type="match status" value="1"/>
</dbReference>
<dbReference type="FunFam" id="3.30.200.20:FF:000162">
    <property type="entry name" value="Adenine nucleotide alpha hydrolase-like domain kinase"/>
    <property type="match status" value="1"/>
</dbReference>
<dbReference type="PROSITE" id="PS50011">
    <property type="entry name" value="PROTEIN_KINASE_DOM"/>
    <property type="match status" value="1"/>
</dbReference>
<gene>
    <name evidence="6" type="ORF">SADUNF_Sadunf05G0135100</name>
</gene>
<dbReference type="InterPro" id="IPR017441">
    <property type="entry name" value="Protein_kinase_ATP_BS"/>
</dbReference>
<feature type="binding site" evidence="4">
    <location>
        <position position="335"/>
    </location>
    <ligand>
        <name>ATP</name>
        <dbReference type="ChEBI" id="CHEBI:30616"/>
    </ligand>
</feature>
<keyword evidence="3 4" id="KW-0067">ATP-binding</keyword>
<dbReference type="GO" id="GO:0004713">
    <property type="term" value="F:protein tyrosine kinase activity"/>
    <property type="evidence" value="ECO:0007669"/>
    <property type="project" value="InterPro"/>
</dbReference>
<dbReference type="Gene3D" id="3.30.200.20">
    <property type="entry name" value="Phosphorylase Kinase, domain 1"/>
    <property type="match status" value="1"/>
</dbReference>
<reference evidence="6 7" key="1">
    <citation type="submission" date="2020-10" db="EMBL/GenBank/DDBJ databases">
        <title>Plant Genome Project.</title>
        <authorList>
            <person name="Zhang R.-G."/>
        </authorList>
    </citation>
    <scope>NUCLEOTIDE SEQUENCE [LARGE SCALE GENOMIC DNA]</scope>
    <source>
        <strain evidence="6">FAFU-HL-1</strain>
        <tissue evidence="6">Leaf</tissue>
    </source>
</reference>
<proteinExistence type="predicted"/>
<dbReference type="SMART" id="SM00219">
    <property type="entry name" value="TyrKc"/>
    <property type="match status" value="1"/>
</dbReference>
<comment type="caution">
    <text evidence="6">The sequence shown here is derived from an EMBL/GenBank/DDBJ whole genome shotgun (WGS) entry which is preliminary data.</text>
</comment>
<evidence type="ECO:0000313" key="7">
    <source>
        <dbReference type="Proteomes" id="UP000657918"/>
    </source>
</evidence>
<evidence type="ECO:0000256" key="1">
    <source>
        <dbReference type="ARBA" id="ARBA00022527"/>
    </source>
</evidence>
<keyword evidence="1" id="KW-0808">Transferase</keyword>
<keyword evidence="1" id="KW-0723">Serine/threonine-protein kinase</keyword>
<dbReference type="Pfam" id="PF00069">
    <property type="entry name" value="Pkinase"/>
    <property type="match status" value="1"/>
</dbReference>
<dbReference type="SUPFAM" id="SSF56112">
    <property type="entry name" value="Protein kinase-like (PK-like)"/>
    <property type="match status" value="1"/>
</dbReference>
<accession>A0A835K8K1</accession>
<name>A0A835K8K1_9ROSI</name>
<dbReference type="InterPro" id="IPR011009">
    <property type="entry name" value="Kinase-like_dom_sf"/>
</dbReference>
<dbReference type="PANTHER" id="PTHR47989:SF14">
    <property type="entry name" value="INACTIVE PROTEIN KINASE SELMODRAFT_444075"/>
    <property type="match status" value="1"/>
</dbReference>
<dbReference type="GO" id="GO:0004674">
    <property type="term" value="F:protein serine/threonine kinase activity"/>
    <property type="evidence" value="ECO:0007669"/>
    <property type="project" value="UniProtKB-KW"/>
</dbReference>
<organism evidence="6 7">
    <name type="scientific">Salix dunnii</name>
    <dbReference type="NCBI Taxonomy" id="1413687"/>
    <lineage>
        <taxon>Eukaryota</taxon>
        <taxon>Viridiplantae</taxon>
        <taxon>Streptophyta</taxon>
        <taxon>Embryophyta</taxon>
        <taxon>Tracheophyta</taxon>
        <taxon>Spermatophyta</taxon>
        <taxon>Magnoliopsida</taxon>
        <taxon>eudicotyledons</taxon>
        <taxon>Gunneridae</taxon>
        <taxon>Pentapetalae</taxon>
        <taxon>rosids</taxon>
        <taxon>fabids</taxon>
        <taxon>Malpighiales</taxon>
        <taxon>Salicaceae</taxon>
        <taxon>Saliceae</taxon>
        <taxon>Salix</taxon>
    </lineage>
</organism>